<evidence type="ECO:0000313" key="2">
    <source>
        <dbReference type="EMBL" id="WOK92341.1"/>
    </source>
</evidence>
<keyword evidence="3" id="KW-1185">Reference proteome</keyword>
<gene>
    <name evidence="2" type="ORF">Cni_G01032</name>
</gene>
<evidence type="ECO:0000313" key="3">
    <source>
        <dbReference type="Proteomes" id="UP001327560"/>
    </source>
</evidence>
<sequence>MEGDFLEDLHGALSLSLSLSLSLGAAVEGDGVVGSSSVADEEDVGRRRHPPRDEEVRADAAEGGGEHVRVRGRARDVGAANGVATRGAGPDAGSEEEDEAPAARDARVGRF</sequence>
<feature type="compositionally biased region" description="Basic and acidic residues" evidence="1">
    <location>
        <begin position="101"/>
        <end position="111"/>
    </location>
</feature>
<feature type="compositionally biased region" description="Basic and acidic residues" evidence="1">
    <location>
        <begin position="51"/>
        <end position="76"/>
    </location>
</feature>
<dbReference type="AlphaFoldDB" id="A0AAQ3JMC6"/>
<dbReference type="EMBL" id="CP136890">
    <property type="protein sequence ID" value="WOK92341.1"/>
    <property type="molecule type" value="Genomic_DNA"/>
</dbReference>
<accession>A0AAQ3JMC6</accession>
<feature type="region of interest" description="Disordered" evidence="1">
    <location>
        <begin position="31"/>
        <end position="111"/>
    </location>
</feature>
<proteinExistence type="predicted"/>
<dbReference type="Proteomes" id="UP001327560">
    <property type="component" value="Chromosome 1"/>
</dbReference>
<organism evidence="2 3">
    <name type="scientific">Canna indica</name>
    <name type="common">Indian-shot</name>
    <dbReference type="NCBI Taxonomy" id="4628"/>
    <lineage>
        <taxon>Eukaryota</taxon>
        <taxon>Viridiplantae</taxon>
        <taxon>Streptophyta</taxon>
        <taxon>Embryophyta</taxon>
        <taxon>Tracheophyta</taxon>
        <taxon>Spermatophyta</taxon>
        <taxon>Magnoliopsida</taxon>
        <taxon>Liliopsida</taxon>
        <taxon>Zingiberales</taxon>
        <taxon>Cannaceae</taxon>
        <taxon>Canna</taxon>
    </lineage>
</organism>
<reference evidence="2 3" key="1">
    <citation type="submission" date="2023-10" db="EMBL/GenBank/DDBJ databases">
        <title>Chromosome-scale genome assembly provides insights into flower coloration mechanisms of Canna indica.</title>
        <authorList>
            <person name="Li C."/>
        </authorList>
    </citation>
    <scope>NUCLEOTIDE SEQUENCE [LARGE SCALE GENOMIC DNA]</scope>
    <source>
        <tissue evidence="2">Flower</tissue>
    </source>
</reference>
<protein>
    <submittedName>
        <fullName evidence="2">Uncharacterized protein</fullName>
    </submittedName>
</protein>
<evidence type="ECO:0000256" key="1">
    <source>
        <dbReference type="SAM" id="MobiDB-lite"/>
    </source>
</evidence>
<name>A0AAQ3JMC6_9LILI</name>